<dbReference type="InterPro" id="IPR052036">
    <property type="entry name" value="Hydrolase/PRTase-associated"/>
</dbReference>
<dbReference type="CDD" id="cd14728">
    <property type="entry name" value="Ere-like"/>
    <property type="match status" value="1"/>
</dbReference>
<dbReference type="InterPro" id="IPR014622">
    <property type="entry name" value="UCP036794_erythomycin"/>
</dbReference>
<reference evidence="1 2" key="1">
    <citation type="submission" date="2017-04" db="EMBL/GenBank/DDBJ databases">
        <authorList>
            <person name="Afonso C.L."/>
            <person name="Miller P.J."/>
            <person name="Scott M.A."/>
            <person name="Spackman E."/>
            <person name="Goraichik I."/>
            <person name="Dimitrov K.M."/>
            <person name="Suarez D.L."/>
            <person name="Swayne D.E."/>
        </authorList>
    </citation>
    <scope>NUCLEOTIDE SEQUENCE [LARGE SCALE GENOMIC DNA]</scope>
    <source>
        <strain evidence="1 2">KR-140</strain>
    </source>
</reference>
<sequence length="402" mass="43404">MLDQPLPQLGWNMNGPHSALTAFLNTLPARPQLLAFGEPTHAVETFQTWRNHIFQVLVEDHGFRSIALESDVVAGLRVNAHVTLGQGTLDEAMQTGFSHGFGSRPANRELVEWMRDFNAGRDPEDHLHFYGFDPPLEWWAPGPRVSLLALHAFLTAQLGALPVEADTIASLCGEEERWTNAAAVRDASQSIGDSLEARRLRRLADDLAGVLDTHAPGLAAHPGFWEAQLHARTAVGLLQYHALLADPAPRRMERAAALRALLMADNLSAIAGCEEERGPTLVFAHNAHLQRHISTMRLGDTHLKWWSAGAHAHTRFGLRYALIASDLGTAAEKGIGEPAPGTLGGALMSLAAPATLMPAQALTAALPPTLAKRTDVPQQAGYFPLNAAHLALADGVLFLKHA</sequence>
<evidence type="ECO:0000313" key="1">
    <source>
        <dbReference type="EMBL" id="SMB79075.1"/>
    </source>
</evidence>
<dbReference type="EMBL" id="FWWU01000003">
    <property type="protein sequence ID" value="SMB79075.1"/>
    <property type="molecule type" value="Genomic_DNA"/>
</dbReference>
<dbReference type="PIRSF" id="PIRSF036794">
    <property type="entry name" value="UCP_erythr_ester"/>
    <property type="match status" value="1"/>
</dbReference>
<evidence type="ECO:0000313" key="2">
    <source>
        <dbReference type="Proteomes" id="UP000192582"/>
    </source>
</evidence>
<dbReference type="PANTHER" id="PTHR31299:SF0">
    <property type="entry name" value="ESTERASE, PUTATIVE (AFU_ORTHOLOGUE AFUA_1G05850)-RELATED"/>
    <property type="match status" value="1"/>
</dbReference>
<dbReference type="AlphaFoldDB" id="A0A1W1UDA2"/>
<accession>A0A1W1UDA2</accession>
<keyword evidence="2" id="KW-1185">Reference proteome</keyword>
<dbReference type="InterPro" id="IPR007815">
    <property type="entry name" value="Emycin_Estase"/>
</dbReference>
<dbReference type="STRING" id="695939.SAMN00790413_05749"/>
<organism evidence="1 2">
    <name type="scientific">Deinococcus hopiensis KR-140</name>
    <dbReference type="NCBI Taxonomy" id="695939"/>
    <lineage>
        <taxon>Bacteria</taxon>
        <taxon>Thermotogati</taxon>
        <taxon>Deinococcota</taxon>
        <taxon>Deinococci</taxon>
        <taxon>Deinococcales</taxon>
        <taxon>Deinococcaceae</taxon>
        <taxon>Deinococcus</taxon>
    </lineage>
</organism>
<dbReference type="OrthoDB" id="4329964at2"/>
<gene>
    <name evidence="1" type="ORF">SAMN00790413_05749</name>
</gene>
<dbReference type="RefSeq" id="WP_139806406.1">
    <property type="nucleotide sequence ID" value="NZ_FWWU01000003.1"/>
</dbReference>
<dbReference type="GO" id="GO:0046677">
    <property type="term" value="P:response to antibiotic"/>
    <property type="evidence" value="ECO:0007669"/>
    <property type="project" value="InterPro"/>
</dbReference>
<name>A0A1W1UDA2_9DEIO</name>
<proteinExistence type="predicted"/>
<dbReference type="PANTHER" id="PTHR31299">
    <property type="entry name" value="ESTERASE, PUTATIVE (AFU_ORTHOLOGUE AFUA_1G05850)-RELATED"/>
    <property type="match status" value="1"/>
</dbReference>
<dbReference type="Proteomes" id="UP000192582">
    <property type="component" value="Unassembled WGS sequence"/>
</dbReference>
<protein>
    <submittedName>
        <fullName evidence="1">Erythromycin esterase homolog</fullName>
    </submittedName>
</protein>
<dbReference type="SUPFAM" id="SSF159501">
    <property type="entry name" value="EreA/ChaN-like"/>
    <property type="match status" value="1"/>
</dbReference>
<dbReference type="Pfam" id="PF05139">
    <property type="entry name" value="Erythro_esteras"/>
    <property type="match status" value="1"/>
</dbReference>
<dbReference type="Gene3D" id="3.30.1870.10">
    <property type="entry name" value="EreA-like, domain 2"/>
    <property type="match status" value="1"/>
</dbReference>